<dbReference type="SUPFAM" id="SSF51246">
    <property type="entry name" value="Rudiment single hybrid motif"/>
    <property type="match status" value="1"/>
</dbReference>
<protein>
    <recommendedName>
        <fullName evidence="11">Pyruvate carboxylase</fullName>
    </recommendedName>
</protein>
<keyword evidence="2" id="KW-0436">Ligase</keyword>
<dbReference type="InterPro" id="IPR011053">
    <property type="entry name" value="Single_hybrid_motif"/>
</dbReference>
<dbReference type="PROSITE" id="PS50975">
    <property type="entry name" value="ATP_GRASP"/>
    <property type="match status" value="1"/>
</dbReference>
<dbReference type="GO" id="GO:0005524">
    <property type="term" value="F:ATP binding"/>
    <property type="evidence" value="ECO:0007669"/>
    <property type="project" value="UniProtKB-UniRule"/>
</dbReference>
<proteinExistence type="predicted"/>
<dbReference type="SMART" id="SM00878">
    <property type="entry name" value="Biotin_carb_C"/>
    <property type="match status" value="1"/>
</dbReference>
<dbReference type="Pfam" id="PF02786">
    <property type="entry name" value="CPSase_L_D2"/>
    <property type="match status" value="1"/>
</dbReference>
<evidence type="ECO:0000259" key="7">
    <source>
        <dbReference type="PROSITE" id="PS50975"/>
    </source>
</evidence>
<gene>
    <name evidence="9" type="ORF">AMATHDRAFT_152507</name>
</gene>
<reference evidence="9 10" key="1">
    <citation type="submission" date="2014-02" db="EMBL/GenBank/DDBJ databases">
        <title>Transposable element dynamics among asymbiotic and ectomycorrhizal Amanita fungi.</title>
        <authorList>
            <consortium name="DOE Joint Genome Institute"/>
            <person name="Hess J."/>
            <person name="Skrede I."/>
            <person name="Wolfe B."/>
            <person name="LaButti K."/>
            <person name="Ohm R.A."/>
            <person name="Grigoriev I.V."/>
            <person name="Pringle A."/>
        </authorList>
    </citation>
    <scope>NUCLEOTIDE SEQUENCE [LARGE SCALE GENOMIC DNA]</scope>
    <source>
        <strain evidence="9 10">SKay4041</strain>
    </source>
</reference>
<dbReference type="SUPFAM" id="SSF51230">
    <property type="entry name" value="Single hybrid motif"/>
    <property type="match status" value="1"/>
</dbReference>
<dbReference type="InterPro" id="IPR005481">
    <property type="entry name" value="BC-like_N"/>
</dbReference>
<evidence type="ECO:0000256" key="3">
    <source>
        <dbReference type="ARBA" id="ARBA00022741"/>
    </source>
</evidence>
<dbReference type="CDD" id="cd06850">
    <property type="entry name" value="biotinyl_domain"/>
    <property type="match status" value="1"/>
</dbReference>
<organism evidence="9 10">
    <name type="scientific">Amanita thiersii Skay4041</name>
    <dbReference type="NCBI Taxonomy" id="703135"/>
    <lineage>
        <taxon>Eukaryota</taxon>
        <taxon>Fungi</taxon>
        <taxon>Dikarya</taxon>
        <taxon>Basidiomycota</taxon>
        <taxon>Agaricomycotina</taxon>
        <taxon>Agaricomycetes</taxon>
        <taxon>Agaricomycetidae</taxon>
        <taxon>Agaricales</taxon>
        <taxon>Pluteineae</taxon>
        <taxon>Amanitaceae</taxon>
        <taxon>Amanita</taxon>
    </lineage>
</organism>
<dbReference type="InterPro" id="IPR001882">
    <property type="entry name" value="Biotin_BS"/>
</dbReference>
<dbReference type="InterPro" id="IPR011764">
    <property type="entry name" value="Biotin_carboxylation_dom"/>
</dbReference>
<dbReference type="Proteomes" id="UP000242287">
    <property type="component" value="Unassembled WGS sequence"/>
</dbReference>
<keyword evidence="4 6" id="KW-0067">ATP-binding</keyword>
<dbReference type="InterPro" id="IPR011761">
    <property type="entry name" value="ATP-grasp"/>
</dbReference>
<dbReference type="AlphaFoldDB" id="A0A2A9NHV6"/>
<dbReference type="InterPro" id="IPR005479">
    <property type="entry name" value="CPAse_ATP-bd"/>
</dbReference>
<dbReference type="InterPro" id="IPR016185">
    <property type="entry name" value="PreATP-grasp_dom_sf"/>
</dbReference>
<dbReference type="FunFam" id="3.30.1490.20:FF:000003">
    <property type="entry name" value="acetyl-CoA carboxylase isoform X1"/>
    <property type="match status" value="1"/>
</dbReference>
<dbReference type="PANTHER" id="PTHR45007">
    <property type="entry name" value="CARBOXYLASE, PUTATIVE (AFU_ORTHOLOGUE AFUA_5G07570)-RELATED"/>
    <property type="match status" value="1"/>
</dbReference>
<evidence type="ECO:0000259" key="8">
    <source>
        <dbReference type="PROSITE" id="PS50979"/>
    </source>
</evidence>
<evidence type="ECO:0000256" key="4">
    <source>
        <dbReference type="ARBA" id="ARBA00022840"/>
    </source>
</evidence>
<evidence type="ECO:0000256" key="5">
    <source>
        <dbReference type="ARBA" id="ARBA00023267"/>
    </source>
</evidence>
<dbReference type="PROSITE" id="PS50979">
    <property type="entry name" value="BC"/>
    <property type="match status" value="1"/>
</dbReference>
<dbReference type="Pfam" id="PF00289">
    <property type="entry name" value="Biotin_carb_N"/>
    <property type="match status" value="1"/>
</dbReference>
<evidence type="ECO:0000256" key="1">
    <source>
        <dbReference type="ARBA" id="ARBA00001953"/>
    </source>
</evidence>
<dbReference type="GO" id="GO:0016874">
    <property type="term" value="F:ligase activity"/>
    <property type="evidence" value="ECO:0007669"/>
    <property type="project" value="UniProtKB-KW"/>
</dbReference>
<dbReference type="SUPFAM" id="SSF56059">
    <property type="entry name" value="Glutathione synthetase ATP-binding domain-like"/>
    <property type="match status" value="1"/>
</dbReference>
<dbReference type="PROSITE" id="PS00188">
    <property type="entry name" value="BIOTIN"/>
    <property type="match status" value="1"/>
</dbReference>
<evidence type="ECO:0000256" key="2">
    <source>
        <dbReference type="ARBA" id="ARBA00022598"/>
    </source>
</evidence>
<evidence type="ECO:0000313" key="9">
    <source>
        <dbReference type="EMBL" id="PFH47292.1"/>
    </source>
</evidence>
<dbReference type="STRING" id="703135.A0A2A9NHV6"/>
<keyword evidence="3 6" id="KW-0547">Nucleotide-binding</keyword>
<dbReference type="SUPFAM" id="SSF52440">
    <property type="entry name" value="PreATP-grasp domain"/>
    <property type="match status" value="1"/>
</dbReference>
<dbReference type="InterPro" id="IPR005482">
    <property type="entry name" value="Biotin_COase_C"/>
</dbReference>
<dbReference type="Gene3D" id="3.30.470.20">
    <property type="entry name" value="ATP-grasp fold, B domain"/>
    <property type="match status" value="1"/>
</dbReference>
<dbReference type="PROSITE" id="PS00867">
    <property type="entry name" value="CPSASE_2"/>
    <property type="match status" value="1"/>
</dbReference>
<accession>A0A2A9NHV6</accession>
<feature type="domain" description="ATP-grasp" evidence="7">
    <location>
        <begin position="114"/>
        <end position="307"/>
    </location>
</feature>
<dbReference type="PANTHER" id="PTHR45007:SF1">
    <property type="entry name" value="CARBOXYLASE, PUTATIVE (AFU_ORTHOLOGUE AFUA_5G07570)-RELATED"/>
    <property type="match status" value="1"/>
</dbReference>
<keyword evidence="5" id="KW-0092">Biotin</keyword>
<dbReference type="GO" id="GO:0046872">
    <property type="term" value="F:metal ion binding"/>
    <property type="evidence" value="ECO:0007669"/>
    <property type="project" value="InterPro"/>
</dbReference>
<evidence type="ECO:0000313" key="10">
    <source>
        <dbReference type="Proteomes" id="UP000242287"/>
    </source>
</evidence>
<dbReference type="Pfam" id="PF02785">
    <property type="entry name" value="Biotin_carb_C"/>
    <property type="match status" value="1"/>
</dbReference>
<sequence length="654" mass="70314">MPKILVANRGEIAIRILRAATELGWDTVTLYTGNDLSHASFADQAIKLTDPGNFVNANVIVQAALRAGCTHIHPGYGFLSESTQLAVQTSEASLTFIGPSPTTLRMASDKLLSRQEAEAAGIPVASGKHVSSTRDIHEFAQMVGYPVMIKALDGGGGRGIRLVDSPESIDEAYKRCLGESPSRQVFVEKSLSGRGWKHVEVQIIGDGRGNVNHMWERECSVQRKFQKIVEIAPSHLSRSAVQPLIDASLKLAKRWKYQGLGTFEYLINSETREWVFLEVNPRVQVEHTITEEICNVDLVRAQLLLSISGTTLASLGLQNPPPAPTQSAIQLRVTAEDPALGFRLSSGVFPASQLSWPAGRGVRVDTWLTTGSNADPLAEWTVGTDFDSLLAKLIVRASSFEEATQKGIRALKETRIGGNVKTNVELLAGVLSTADWMAGTIDTLWLERNLDEVLTSGRGMLGPQKRAFSIPQKSVVAAIPSSGNAMLLPGSIFNLTLSPEKPTQNQTSQMKHTLTVSSIAHNAFPERLSGTLHTSLTSEPLMFSLTQSNSTGVSSAASFEIADPSNPSHIVSPLTGKIVELHPVLLGRVDGSRTIGKGETLVVISAMKMENVVTSPLDVTIERVGKGIETGVVLAEGMLICVANPTAVTMLSKL</sequence>
<evidence type="ECO:0008006" key="11">
    <source>
        <dbReference type="Google" id="ProtNLM"/>
    </source>
</evidence>
<comment type="cofactor">
    <cofactor evidence="1">
        <name>biotin</name>
        <dbReference type="ChEBI" id="CHEBI:57586"/>
    </cofactor>
</comment>
<dbReference type="InterPro" id="IPR011054">
    <property type="entry name" value="Rudment_hybrid_motif"/>
</dbReference>
<dbReference type="Gene3D" id="2.40.50.100">
    <property type="match status" value="1"/>
</dbReference>
<keyword evidence="10" id="KW-1185">Reference proteome</keyword>
<dbReference type="OrthoDB" id="196847at2759"/>
<dbReference type="EMBL" id="KZ302121">
    <property type="protein sequence ID" value="PFH47292.1"/>
    <property type="molecule type" value="Genomic_DNA"/>
</dbReference>
<feature type="domain" description="Biotin carboxylation" evidence="8">
    <location>
        <begin position="1"/>
        <end position="451"/>
    </location>
</feature>
<name>A0A2A9NHV6_9AGAR</name>
<evidence type="ECO:0000256" key="6">
    <source>
        <dbReference type="PROSITE-ProRule" id="PRU00409"/>
    </source>
</evidence>